<sequence>MARREPWNAAAAAARARGADRTALAAALREVGAALADAGPAHGSPALVGLADALVPAALDLVAQRRWSGPGGSSAQRRALLAAPALLAHCGADGGRSPGVLSDLLSATGRLQRWGDVPAWLERLVAAAMTAGAAAAADSAPDLLRQLGVVAAWRSGAVRLRRAALASARRVPADAACAALSLPELGAERLALVLEEHAADPWWWPDGGRGRGAGDGPGRPVVARLGGFRGFGGPWARPPRVLGPLDRDGAAWDVATAHPDHPGAEERWRVLADVHGVAVHRWSPGPDLPVRSGGTGAGTAPPEAPPWDDEVTGRASAGRTAVLSRAHSHLLDVVLLDARGLL</sequence>
<evidence type="ECO:0000313" key="3">
    <source>
        <dbReference type="Proteomes" id="UP000321234"/>
    </source>
</evidence>
<gene>
    <name evidence="2" type="ORF">FMM08_20805</name>
</gene>
<dbReference type="OrthoDB" id="4823420at2"/>
<dbReference type="RefSeq" id="WP_147928261.1">
    <property type="nucleotide sequence ID" value="NZ_VKAC01000016.1"/>
</dbReference>
<name>A0A5C8Z2C9_9ACTN</name>
<dbReference type="EMBL" id="VKAC01000016">
    <property type="protein sequence ID" value="TXR52242.1"/>
    <property type="molecule type" value="Genomic_DNA"/>
</dbReference>
<organism evidence="2 3">
    <name type="scientific">Quadrisphaera setariae</name>
    <dbReference type="NCBI Taxonomy" id="2593304"/>
    <lineage>
        <taxon>Bacteria</taxon>
        <taxon>Bacillati</taxon>
        <taxon>Actinomycetota</taxon>
        <taxon>Actinomycetes</taxon>
        <taxon>Kineosporiales</taxon>
        <taxon>Kineosporiaceae</taxon>
        <taxon>Quadrisphaera</taxon>
    </lineage>
</organism>
<protein>
    <submittedName>
        <fullName evidence="2">Uncharacterized protein</fullName>
    </submittedName>
</protein>
<accession>A0A5C8Z2C9</accession>
<dbReference type="AlphaFoldDB" id="A0A5C8Z2C9"/>
<reference evidence="2 3" key="1">
    <citation type="submission" date="2019-07" db="EMBL/GenBank/DDBJ databases">
        <title>Quadrisphaera sp. strain DD2A genome sequencing and assembly.</title>
        <authorList>
            <person name="Kim I."/>
        </authorList>
    </citation>
    <scope>NUCLEOTIDE SEQUENCE [LARGE SCALE GENOMIC DNA]</scope>
    <source>
        <strain evidence="2 3">DD2A</strain>
    </source>
</reference>
<evidence type="ECO:0000313" key="2">
    <source>
        <dbReference type="EMBL" id="TXR52242.1"/>
    </source>
</evidence>
<comment type="caution">
    <text evidence="2">The sequence shown here is derived from an EMBL/GenBank/DDBJ whole genome shotgun (WGS) entry which is preliminary data.</text>
</comment>
<proteinExistence type="predicted"/>
<dbReference type="Proteomes" id="UP000321234">
    <property type="component" value="Unassembled WGS sequence"/>
</dbReference>
<feature type="region of interest" description="Disordered" evidence="1">
    <location>
        <begin position="285"/>
        <end position="312"/>
    </location>
</feature>
<evidence type="ECO:0000256" key="1">
    <source>
        <dbReference type="SAM" id="MobiDB-lite"/>
    </source>
</evidence>
<keyword evidence="3" id="KW-1185">Reference proteome</keyword>